<proteinExistence type="predicted"/>
<dbReference type="Proteomes" id="UP000290567">
    <property type="component" value="Unassembled WGS sequence"/>
</dbReference>
<dbReference type="GO" id="GO:0140359">
    <property type="term" value="F:ABC-type transporter activity"/>
    <property type="evidence" value="ECO:0007669"/>
    <property type="project" value="InterPro"/>
</dbReference>
<keyword evidence="1" id="KW-0472">Membrane</keyword>
<dbReference type="Pfam" id="PF12679">
    <property type="entry name" value="ABC2_membrane_2"/>
    <property type="match status" value="1"/>
</dbReference>
<feature type="transmembrane region" description="Helical" evidence="1">
    <location>
        <begin position="46"/>
        <end position="68"/>
    </location>
</feature>
<dbReference type="PANTHER" id="PTHR37305">
    <property type="entry name" value="INTEGRAL MEMBRANE PROTEIN-RELATED"/>
    <property type="match status" value="1"/>
</dbReference>
<evidence type="ECO:0000256" key="1">
    <source>
        <dbReference type="SAM" id="Phobius"/>
    </source>
</evidence>
<dbReference type="EMBL" id="BJCC01000024">
    <property type="protein sequence ID" value="GCF94824.1"/>
    <property type="molecule type" value="Genomic_DNA"/>
</dbReference>
<reference evidence="3" key="1">
    <citation type="submission" date="2019-02" db="EMBL/GenBank/DDBJ databases">
        <title>Draft genome sequence of Enterococcus sp. Gos25-1.</title>
        <authorList>
            <person name="Tanaka N."/>
            <person name="Shiwa Y."/>
            <person name="Fujita N."/>
        </authorList>
    </citation>
    <scope>NUCLEOTIDE SEQUENCE [LARGE SCALE GENOMIC DNA]</scope>
    <source>
        <strain evidence="3">Gos25-1</strain>
    </source>
</reference>
<comment type="caution">
    <text evidence="2">The sequence shown here is derived from an EMBL/GenBank/DDBJ whole genome shotgun (WGS) entry which is preliminary data.</text>
</comment>
<dbReference type="OrthoDB" id="2388369at2"/>
<accession>A0A4P5PE10</accession>
<feature type="transmembrane region" description="Helical" evidence="1">
    <location>
        <begin position="12"/>
        <end position="34"/>
    </location>
</feature>
<sequence length="248" mass="27717">MRKLLYANLQRLWLDSTFWLMVLAVIGLESVFCINLRRQGTLPMDLVLFVFLQCMGILIAILLSLYYGTDYQEGTIRNKLVVGHKRSSIYLANLLAGFIAVTVLFLIGVLVGGVLGAVMYEPLENDLLQIILVGVVGWLACLSFAAIFNLVGMLSNSKSVSAIVCILGAFGLLFTSLYIYQRLAQPGRLTGTTRTLYEFLFEVNPNGQILQAMSYNIDSSIQMMLYSFGLIMVFSLVGLFFFKRKDLK</sequence>
<feature type="transmembrane region" description="Helical" evidence="1">
    <location>
        <begin position="127"/>
        <end position="148"/>
    </location>
</feature>
<feature type="transmembrane region" description="Helical" evidence="1">
    <location>
        <begin position="160"/>
        <end position="180"/>
    </location>
</feature>
<keyword evidence="1" id="KW-0812">Transmembrane</keyword>
<keyword evidence="3" id="KW-1185">Reference proteome</keyword>
<dbReference type="PANTHER" id="PTHR37305:SF1">
    <property type="entry name" value="MEMBRANE PROTEIN"/>
    <property type="match status" value="1"/>
</dbReference>
<dbReference type="AlphaFoldDB" id="A0A4P5PE10"/>
<evidence type="ECO:0000313" key="2">
    <source>
        <dbReference type="EMBL" id="GCF94824.1"/>
    </source>
</evidence>
<feature type="transmembrane region" description="Helical" evidence="1">
    <location>
        <begin position="223"/>
        <end position="242"/>
    </location>
</feature>
<feature type="transmembrane region" description="Helical" evidence="1">
    <location>
        <begin position="89"/>
        <end position="115"/>
    </location>
</feature>
<dbReference type="RefSeq" id="WP_146623231.1">
    <property type="nucleotide sequence ID" value="NZ_BJCC01000024.1"/>
</dbReference>
<name>A0A4P5PE10_9ENTE</name>
<keyword evidence="1" id="KW-1133">Transmembrane helix</keyword>
<gene>
    <name evidence="2" type="ORF">NRIC_27150</name>
</gene>
<organism evidence="2 3">
    <name type="scientific">Enterococcus florum</name>
    <dbReference type="NCBI Taxonomy" id="2480627"/>
    <lineage>
        <taxon>Bacteria</taxon>
        <taxon>Bacillati</taxon>
        <taxon>Bacillota</taxon>
        <taxon>Bacilli</taxon>
        <taxon>Lactobacillales</taxon>
        <taxon>Enterococcaceae</taxon>
        <taxon>Enterococcus</taxon>
    </lineage>
</organism>
<evidence type="ECO:0000313" key="3">
    <source>
        <dbReference type="Proteomes" id="UP000290567"/>
    </source>
</evidence>
<protein>
    <submittedName>
        <fullName evidence="2">Uncharacterized protein</fullName>
    </submittedName>
</protein>
<dbReference type="GO" id="GO:0005886">
    <property type="term" value="C:plasma membrane"/>
    <property type="evidence" value="ECO:0007669"/>
    <property type="project" value="UniProtKB-SubCell"/>
</dbReference>